<dbReference type="Gene3D" id="1.10.510.10">
    <property type="entry name" value="Transferase(Phosphotransferase) domain 1"/>
    <property type="match status" value="1"/>
</dbReference>
<proteinExistence type="inferred from homology"/>
<keyword evidence="12" id="KW-0472">Membrane</keyword>
<comment type="caution">
    <text evidence="15">The sequence shown here is derived from an EMBL/GenBank/DDBJ whole genome shotgun (WGS) entry which is preliminary data.</text>
</comment>
<evidence type="ECO:0000313" key="16">
    <source>
        <dbReference type="Proteomes" id="UP000824469"/>
    </source>
</evidence>
<keyword evidence="13" id="KW-0464">Manganese</keyword>
<evidence type="ECO:0000259" key="14">
    <source>
        <dbReference type="PROSITE" id="PS50011"/>
    </source>
</evidence>
<accession>A0AA38F6E2</accession>
<gene>
    <name evidence="15" type="ORF">KI387_034468</name>
</gene>
<evidence type="ECO:0000256" key="4">
    <source>
        <dbReference type="ARBA" id="ARBA00022676"/>
    </source>
</evidence>
<evidence type="ECO:0000256" key="13">
    <source>
        <dbReference type="ARBA" id="ARBA00023211"/>
    </source>
</evidence>
<evidence type="ECO:0000256" key="8">
    <source>
        <dbReference type="ARBA" id="ARBA00022840"/>
    </source>
</evidence>
<dbReference type="PROSITE" id="PS50011">
    <property type="entry name" value="PROTEIN_KINASE_DOM"/>
    <property type="match status" value="1"/>
</dbReference>
<evidence type="ECO:0000256" key="1">
    <source>
        <dbReference type="ARBA" id="ARBA00004323"/>
    </source>
</evidence>
<comment type="subcellular location">
    <subcellularLocation>
        <location evidence="1">Golgi apparatus membrane</location>
        <topology evidence="1">Single-pass type II membrane protein</topology>
    </subcellularLocation>
</comment>
<dbReference type="InterPro" id="IPR011009">
    <property type="entry name" value="Kinase-like_dom_sf"/>
</dbReference>
<evidence type="ECO:0000256" key="12">
    <source>
        <dbReference type="ARBA" id="ARBA00023136"/>
    </source>
</evidence>
<feature type="non-terminal residue" evidence="15">
    <location>
        <position position="264"/>
    </location>
</feature>
<dbReference type="SUPFAM" id="SSF56112">
    <property type="entry name" value="Protein kinase-like (PK-like)"/>
    <property type="match status" value="1"/>
</dbReference>
<dbReference type="GO" id="GO:0005524">
    <property type="term" value="F:ATP binding"/>
    <property type="evidence" value="ECO:0007669"/>
    <property type="project" value="UniProtKB-KW"/>
</dbReference>
<dbReference type="InterPro" id="IPR000719">
    <property type="entry name" value="Prot_kinase_dom"/>
</dbReference>
<comment type="pathway">
    <text evidence="2">Protein modification; protein glycosylation.</text>
</comment>
<dbReference type="GO" id="GO:0000139">
    <property type="term" value="C:Golgi membrane"/>
    <property type="evidence" value="ECO:0007669"/>
    <property type="project" value="UniProtKB-SubCell"/>
</dbReference>
<dbReference type="InterPro" id="IPR001245">
    <property type="entry name" value="Ser-Thr/Tyr_kinase_cat_dom"/>
</dbReference>
<dbReference type="PANTHER" id="PTHR47989">
    <property type="entry name" value="OS01G0750732 PROTEIN"/>
    <property type="match status" value="1"/>
</dbReference>
<name>A0AA38F6E2_TAXCH</name>
<keyword evidence="10" id="KW-1133">Transmembrane helix</keyword>
<evidence type="ECO:0000256" key="9">
    <source>
        <dbReference type="ARBA" id="ARBA00022968"/>
    </source>
</evidence>
<sequence length="264" mass="30822">EHLYSDGSQGNPPLLDWGTRLRIALDAAKGLEYFHERVTPPVIHHDFKANNILLDEHFKAKVSDFGLAKLGSDKLNGEISTRTIVHQLQDLWQVRNLSAKYIMKCDDDNFVRVDAVLKEVKKLSHGQDVYIGNLNYYHKPLRMGKWGVTYEEWPEEDYPPYANVPGYIISNNIGNSIVSQHNNKTLRLFKMEDVSMGMWVEKFNASTPVQYSYDWKFCQFGCVEDYITTHYQSPRQMFYMWDKLSKGNDQCYNMRKKDFVARSL</sequence>
<keyword evidence="4" id="KW-0328">Glycosyltransferase</keyword>
<keyword evidence="9" id="KW-0735">Signal-anchor</keyword>
<evidence type="ECO:0000313" key="15">
    <source>
        <dbReference type="EMBL" id="KAH9290351.1"/>
    </source>
</evidence>
<evidence type="ECO:0000256" key="11">
    <source>
        <dbReference type="ARBA" id="ARBA00023034"/>
    </source>
</evidence>
<keyword evidence="8" id="KW-0067">ATP-binding</keyword>
<evidence type="ECO:0000256" key="2">
    <source>
        <dbReference type="ARBA" id="ARBA00004922"/>
    </source>
</evidence>
<dbReference type="Pfam" id="PF01762">
    <property type="entry name" value="Galactosyl_T"/>
    <property type="match status" value="1"/>
</dbReference>
<dbReference type="EMBL" id="JAHRHJ020003813">
    <property type="protein sequence ID" value="KAH9290351.1"/>
    <property type="molecule type" value="Genomic_DNA"/>
</dbReference>
<reference evidence="15 16" key="1">
    <citation type="journal article" date="2021" name="Nat. Plants">
        <title>The Taxus genome provides insights into paclitaxel biosynthesis.</title>
        <authorList>
            <person name="Xiong X."/>
            <person name="Gou J."/>
            <person name="Liao Q."/>
            <person name="Li Y."/>
            <person name="Zhou Q."/>
            <person name="Bi G."/>
            <person name="Li C."/>
            <person name="Du R."/>
            <person name="Wang X."/>
            <person name="Sun T."/>
            <person name="Guo L."/>
            <person name="Liang H."/>
            <person name="Lu P."/>
            <person name="Wu Y."/>
            <person name="Zhang Z."/>
            <person name="Ro D.K."/>
            <person name="Shang Y."/>
            <person name="Huang S."/>
            <person name="Yan J."/>
        </authorList>
    </citation>
    <scope>NUCLEOTIDE SEQUENCE [LARGE SCALE GENOMIC DNA]</scope>
    <source>
        <strain evidence="15">Ta-2019</strain>
    </source>
</reference>
<keyword evidence="6" id="KW-0812">Transmembrane</keyword>
<keyword evidence="11" id="KW-0333">Golgi apparatus</keyword>
<evidence type="ECO:0000256" key="10">
    <source>
        <dbReference type="ARBA" id="ARBA00022989"/>
    </source>
</evidence>
<dbReference type="GO" id="GO:0016758">
    <property type="term" value="F:hexosyltransferase activity"/>
    <property type="evidence" value="ECO:0007669"/>
    <property type="project" value="InterPro"/>
</dbReference>
<evidence type="ECO:0000256" key="7">
    <source>
        <dbReference type="ARBA" id="ARBA00022741"/>
    </source>
</evidence>
<dbReference type="Proteomes" id="UP000824469">
    <property type="component" value="Unassembled WGS sequence"/>
</dbReference>
<evidence type="ECO:0000256" key="3">
    <source>
        <dbReference type="ARBA" id="ARBA00008661"/>
    </source>
</evidence>
<evidence type="ECO:0000256" key="5">
    <source>
        <dbReference type="ARBA" id="ARBA00022679"/>
    </source>
</evidence>
<dbReference type="Pfam" id="PF07714">
    <property type="entry name" value="PK_Tyr_Ser-Thr"/>
    <property type="match status" value="1"/>
</dbReference>
<dbReference type="InterPro" id="IPR008271">
    <property type="entry name" value="Ser/Thr_kinase_AS"/>
</dbReference>
<protein>
    <recommendedName>
        <fullName evidence="14">Protein kinase domain-containing protein</fullName>
    </recommendedName>
</protein>
<dbReference type="AlphaFoldDB" id="A0AA38F6E2"/>
<dbReference type="GO" id="GO:0004672">
    <property type="term" value="F:protein kinase activity"/>
    <property type="evidence" value="ECO:0007669"/>
    <property type="project" value="InterPro"/>
</dbReference>
<dbReference type="PROSITE" id="PS00108">
    <property type="entry name" value="PROTEIN_KINASE_ST"/>
    <property type="match status" value="1"/>
</dbReference>
<keyword evidence="5" id="KW-0808">Transferase</keyword>
<feature type="domain" description="Protein kinase" evidence="14">
    <location>
        <begin position="1"/>
        <end position="264"/>
    </location>
</feature>
<evidence type="ECO:0000256" key="6">
    <source>
        <dbReference type="ARBA" id="ARBA00022692"/>
    </source>
</evidence>
<dbReference type="InterPro" id="IPR002659">
    <property type="entry name" value="Glyco_trans_31"/>
</dbReference>
<dbReference type="PANTHER" id="PTHR47989:SF15">
    <property type="entry name" value="SERINE_THREONINE-PROTEIN KINASE PBL7 ISOFORM X1-RELATED"/>
    <property type="match status" value="1"/>
</dbReference>
<comment type="similarity">
    <text evidence="3">Belongs to the glycosyltransferase 31 family.</text>
</comment>
<feature type="non-terminal residue" evidence="15">
    <location>
        <position position="1"/>
    </location>
</feature>
<keyword evidence="16" id="KW-1185">Reference proteome</keyword>
<organism evidence="15 16">
    <name type="scientific">Taxus chinensis</name>
    <name type="common">Chinese yew</name>
    <name type="synonym">Taxus wallichiana var. chinensis</name>
    <dbReference type="NCBI Taxonomy" id="29808"/>
    <lineage>
        <taxon>Eukaryota</taxon>
        <taxon>Viridiplantae</taxon>
        <taxon>Streptophyta</taxon>
        <taxon>Embryophyta</taxon>
        <taxon>Tracheophyta</taxon>
        <taxon>Spermatophyta</taxon>
        <taxon>Pinopsida</taxon>
        <taxon>Pinidae</taxon>
        <taxon>Conifers II</taxon>
        <taxon>Cupressales</taxon>
        <taxon>Taxaceae</taxon>
        <taxon>Taxus</taxon>
    </lineage>
</organism>
<keyword evidence="7" id="KW-0547">Nucleotide-binding</keyword>